<feature type="domain" description="Alpha-glutamyl/putrescinyl thymine pyrophosphorylase clade 3" evidence="1">
    <location>
        <begin position="34"/>
        <end position="312"/>
    </location>
</feature>
<dbReference type="InterPro" id="IPR041271">
    <property type="entry name" value="AGPT-Pplase3"/>
</dbReference>
<dbReference type="Pfam" id="PF18746">
    <property type="entry name" value="aGPT-Pplase3"/>
    <property type="match status" value="1"/>
</dbReference>
<dbReference type="EMBL" id="CP076405">
    <property type="protein sequence ID" value="QWQ20415.1"/>
    <property type="molecule type" value="Genomic_DNA"/>
</dbReference>
<proteinExistence type="predicted"/>
<sequence>MRRHNLAHNLVLSLKNFNRSEYSLNGLSSDEHYMTLAMQLVDSIRRIEFVKVISNSSKPVSPYRTEPNSDLFDPIRAARLHYESGNYDEACWLIFLATHFGKNIKTKWKLCSDIYSGLGTDIWTWDKITENFGAFEMWYENNSLELIRGSTQRQYGNHRKYETLKYNSRRSIPKVFQSYINFIGQTRSHEARFEEAKMIAQTPELLFEVLYSNMRSVISFGRTAKFDYLTMLKKTNLLDVEPNHLFLRNSTGPIKGCRLLFSNNIGSGDSIEVLNKKLSSLATILPINYLRMQVLEDALCNWQKSPDSYRYFGG</sequence>
<name>A0AAJ4NHW5_PRORE</name>
<dbReference type="RefSeq" id="WP_140171801.1">
    <property type="nucleotide sequence ID" value="NZ_CAHPQZ010000002.1"/>
</dbReference>
<dbReference type="AlphaFoldDB" id="A0AAJ4NHW5"/>
<evidence type="ECO:0000313" key="3">
    <source>
        <dbReference type="Proteomes" id="UP000682358"/>
    </source>
</evidence>
<evidence type="ECO:0000259" key="1">
    <source>
        <dbReference type="Pfam" id="PF18746"/>
    </source>
</evidence>
<reference evidence="2" key="1">
    <citation type="submission" date="2021-06" db="EMBL/GenBank/DDBJ databases">
        <title>Emergence of genetically related NDM-1-producing Providencia rettgeri strains in Argentina.</title>
        <authorList>
            <person name="Pasteran F."/>
            <person name="Meo A."/>
            <person name="Gomez S."/>
            <person name="Derdoy L."/>
            <person name="Albronoz E."/>
            <person name="Faccone D."/>
            <person name="Guerriero L."/>
            <person name="Archuby D."/>
            <person name="Tarzia A."/>
            <person name="Lopez M."/>
            <person name="Corso A."/>
        </authorList>
    </citation>
    <scope>NUCLEOTIDE SEQUENCE</scope>
    <source>
        <strain evidence="2">PreM15628</strain>
    </source>
</reference>
<organism evidence="2 3">
    <name type="scientific">Providencia rettgeri</name>
    <dbReference type="NCBI Taxonomy" id="587"/>
    <lineage>
        <taxon>Bacteria</taxon>
        <taxon>Pseudomonadati</taxon>
        <taxon>Pseudomonadota</taxon>
        <taxon>Gammaproteobacteria</taxon>
        <taxon>Enterobacterales</taxon>
        <taxon>Morganellaceae</taxon>
        <taxon>Providencia</taxon>
    </lineage>
</organism>
<evidence type="ECO:0000313" key="2">
    <source>
        <dbReference type="EMBL" id="QWQ20415.1"/>
    </source>
</evidence>
<dbReference type="Proteomes" id="UP000682358">
    <property type="component" value="Chromosome"/>
</dbReference>
<accession>A0AAJ4NHW5</accession>
<protein>
    <recommendedName>
        <fullName evidence="1">Alpha-glutamyl/putrescinyl thymine pyrophosphorylase clade 3 domain-containing protein</fullName>
    </recommendedName>
</protein>
<gene>
    <name evidence="2" type="ORF">KOF27_17790</name>
</gene>